<dbReference type="InterPro" id="IPR009430">
    <property type="entry name" value="GvpL/GvpF"/>
</dbReference>
<dbReference type="GO" id="GO:0031411">
    <property type="term" value="C:gas vesicle"/>
    <property type="evidence" value="ECO:0007669"/>
    <property type="project" value="UniProtKB-SubCell"/>
</dbReference>
<evidence type="ECO:0000256" key="2">
    <source>
        <dbReference type="ARBA" id="ARBA00035108"/>
    </source>
</evidence>
<dbReference type="Pfam" id="PF06386">
    <property type="entry name" value="GvpL_GvpF"/>
    <property type="match status" value="1"/>
</dbReference>
<gene>
    <name evidence="4" type="ORF">OA238_160p0690</name>
</gene>
<dbReference type="GO" id="GO:0031412">
    <property type="term" value="P:gas vesicle organization"/>
    <property type="evidence" value="ECO:0007669"/>
    <property type="project" value="InterPro"/>
</dbReference>
<dbReference type="EMBL" id="CP003744">
    <property type="protein sequence ID" value="AGI74879.1"/>
    <property type="molecule type" value="Genomic_DNA"/>
</dbReference>
<reference evidence="4 5" key="1">
    <citation type="journal article" date="2013" name="PLoS ONE">
        <title>Poles Apart: Arctic and Antarctic Octadecabacter strains Share High Genome Plasticity and a New Type of Xanthorhodopsin.</title>
        <authorList>
            <person name="Vollmers J."/>
            <person name="Voget S."/>
            <person name="Dietrich S."/>
            <person name="Gollnow K."/>
            <person name="Smits M."/>
            <person name="Meyer K."/>
            <person name="Brinkhoff T."/>
            <person name="Simon M."/>
            <person name="Daniel R."/>
        </authorList>
    </citation>
    <scope>NUCLEOTIDE SEQUENCE [LARGE SCALE GENOMIC DNA]</scope>
    <source>
        <strain evidence="4 5">238</strain>
        <plasmid evidence="5">Plasmid pOA238_160</plasmid>
    </source>
</reference>
<evidence type="ECO:0000313" key="4">
    <source>
        <dbReference type="EMBL" id="AGI74879.1"/>
    </source>
</evidence>
<keyword evidence="5" id="KW-1185">Reference proteome</keyword>
<evidence type="ECO:0000313" key="5">
    <source>
        <dbReference type="Proteomes" id="UP000004688"/>
    </source>
</evidence>
<dbReference type="OrthoDB" id="3867411at2"/>
<geneLocation type="plasmid" evidence="4 5">
    <name>pOA238_160</name>
</geneLocation>
<comment type="similarity">
    <text evidence="3">Belongs to the gas vesicle GvpF/GvpL family.</text>
</comment>
<dbReference type="KEGG" id="oar:OA238_160p0690"/>
<protein>
    <submittedName>
        <fullName evidence="4">GvpL/GvpF family gas vesicle protein1</fullName>
    </submittedName>
</protein>
<keyword evidence="1" id="KW-0304">Gas vesicle</keyword>
<dbReference type="Proteomes" id="UP000004688">
    <property type="component" value="Plasmid pOA238_160"/>
</dbReference>
<name>M9RQH4_9RHOB</name>
<evidence type="ECO:0000256" key="1">
    <source>
        <dbReference type="ARBA" id="ARBA00022987"/>
    </source>
</evidence>
<keyword evidence="4" id="KW-0614">Plasmid</keyword>
<comment type="subcellular location">
    <subcellularLocation>
        <location evidence="2">Gas vesicle</location>
    </subcellularLocation>
</comment>
<sequence>MTDEKKVNSKYLYAIIQCREPRELKARGIGERGDVVHTVVHKGLAAVVSDSPVMEYDQSRRNMMAHTAVLEELMEEFTLLPVRFNTVAPEAVAIEERLLVPRHDEFTQLLGQIDKRVELGLKAFWHDGMIFGEVLRENDSIRKMRDSLKGQSVDGSYYERIQLGEKIEKALTEKRLEDEEMILSRIRPHVHKSRSNKTIGDRMVLNGAFLVDAEKESKFDEAVQSLDQDLSDRLMFKYVGPVPPYNFVNIVVNWGES</sequence>
<accession>M9RQH4</accession>
<dbReference type="PANTHER" id="PTHR36852:SF1">
    <property type="entry name" value="PROTEIN GVPL 2"/>
    <property type="match status" value="1"/>
</dbReference>
<dbReference type="eggNOG" id="COG0154">
    <property type="taxonomic scope" value="Bacteria"/>
</dbReference>
<organism evidence="4 5">
    <name type="scientific">Octadecabacter arcticus 238</name>
    <dbReference type="NCBI Taxonomy" id="391616"/>
    <lineage>
        <taxon>Bacteria</taxon>
        <taxon>Pseudomonadati</taxon>
        <taxon>Pseudomonadota</taxon>
        <taxon>Alphaproteobacteria</taxon>
        <taxon>Rhodobacterales</taxon>
        <taxon>Roseobacteraceae</taxon>
        <taxon>Octadecabacter</taxon>
    </lineage>
</organism>
<dbReference type="PANTHER" id="PTHR36852">
    <property type="entry name" value="PROTEIN GVPL 2"/>
    <property type="match status" value="1"/>
</dbReference>
<proteinExistence type="inferred from homology"/>
<dbReference type="HOGENOM" id="CLU_065736_3_0_5"/>
<dbReference type="RefSeq" id="WP_015497772.1">
    <property type="nucleotide sequence ID" value="NC_020910.1"/>
</dbReference>
<evidence type="ECO:0000256" key="3">
    <source>
        <dbReference type="ARBA" id="ARBA00035643"/>
    </source>
</evidence>
<dbReference type="AlphaFoldDB" id="M9RQH4"/>